<accession>A0A2V4V7T3</accession>
<feature type="transmembrane region" description="Helical" evidence="1">
    <location>
        <begin position="12"/>
        <end position="31"/>
    </location>
</feature>
<keyword evidence="1" id="KW-0472">Membrane</keyword>
<evidence type="ECO:0000313" key="2">
    <source>
        <dbReference type="EMBL" id="PYE42132.1"/>
    </source>
</evidence>
<comment type="caution">
    <text evidence="2">The sequence shown here is derived from an EMBL/GenBank/DDBJ whole genome shotgun (WGS) entry which is preliminary data.</text>
</comment>
<evidence type="ECO:0000313" key="3">
    <source>
        <dbReference type="Proteomes" id="UP000247790"/>
    </source>
</evidence>
<reference evidence="2 3" key="1">
    <citation type="submission" date="2018-06" db="EMBL/GenBank/DDBJ databases">
        <title>Genomic Encyclopedia of Type Strains, Phase III (KMG-III): the genomes of soil and plant-associated and newly described type strains.</title>
        <authorList>
            <person name="Whitman W."/>
        </authorList>
    </citation>
    <scope>NUCLEOTIDE SEQUENCE [LARGE SCALE GENOMIC DNA]</scope>
    <source>
        <strain evidence="2 3">CECT 7022</strain>
    </source>
</reference>
<evidence type="ECO:0000256" key="1">
    <source>
        <dbReference type="SAM" id="Phobius"/>
    </source>
</evidence>
<dbReference type="EMBL" id="QJSW01000041">
    <property type="protein sequence ID" value="PYE42132.1"/>
    <property type="molecule type" value="Genomic_DNA"/>
</dbReference>
<keyword evidence="1" id="KW-0812">Transmembrane</keyword>
<keyword evidence="1" id="KW-1133">Transmembrane helix</keyword>
<proteinExistence type="predicted"/>
<gene>
    <name evidence="2" type="ORF">DFQ00_1413</name>
</gene>
<dbReference type="AlphaFoldDB" id="A0A2V4V7T3"/>
<dbReference type="Proteomes" id="UP000247790">
    <property type="component" value="Unassembled WGS sequence"/>
</dbReference>
<organism evidence="2 3">
    <name type="scientific">Paenibacillus barcinonensis</name>
    <dbReference type="NCBI Taxonomy" id="198119"/>
    <lineage>
        <taxon>Bacteria</taxon>
        <taxon>Bacillati</taxon>
        <taxon>Bacillota</taxon>
        <taxon>Bacilli</taxon>
        <taxon>Bacillales</taxon>
        <taxon>Paenibacillaceae</taxon>
        <taxon>Paenibacillus</taxon>
    </lineage>
</organism>
<name>A0A2V4V7T3_PAEBA</name>
<protein>
    <submittedName>
        <fullName evidence="2">Uncharacterized protein</fullName>
    </submittedName>
</protein>
<sequence length="54" mass="6363">MVNHTLDVLGKTGTFFCIFFYFSVLTRSSILDVMHNTKYRRLDEKILTIDDSLF</sequence>